<dbReference type="Proteomes" id="UP001151760">
    <property type="component" value="Unassembled WGS sequence"/>
</dbReference>
<dbReference type="EMBL" id="BQNB010015466">
    <property type="protein sequence ID" value="GJT40365.1"/>
    <property type="molecule type" value="Genomic_DNA"/>
</dbReference>
<dbReference type="PANTHER" id="PTHR11439">
    <property type="entry name" value="GAG-POL-RELATED RETROTRANSPOSON"/>
    <property type="match status" value="1"/>
</dbReference>
<gene>
    <name evidence="2" type="ORF">Tco_0940230</name>
</gene>
<protein>
    <submittedName>
        <fullName evidence="2">Retrovirus-related pol polyprotein from transposon TNT 1-94</fullName>
    </submittedName>
</protein>
<organism evidence="2 3">
    <name type="scientific">Tanacetum coccineum</name>
    <dbReference type="NCBI Taxonomy" id="301880"/>
    <lineage>
        <taxon>Eukaryota</taxon>
        <taxon>Viridiplantae</taxon>
        <taxon>Streptophyta</taxon>
        <taxon>Embryophyta</taxon>
        <taxon>Tracheophyta</taxon>
        <taxon>Spermatophyta</taxon>
        <taxon>Magnoliopsida</taxon>
        <taxon>eudicotyledons</taxon>
        <taxon>Gunneridae</taxon>
        <taxon>Pentapetalae</taxon>
        <taxon>asterids</taxon>
        <taxon>campanulids</taxon>
        <taxon>Asterales</taxon>
        <taxon>Asteraceae</taxon>
        <taxon>Asteroideae</taxon>
        <taxon>Anthemideae</taxon>
        <taxon>Anthemidinae</taxon>
        <taxon>Tanacetum</taxon>
    </lineage>
</organism>
<name>A0ABQ5DMG1_9ASTR</name>
<evidence type="ECO:0000259" key="1">
    <source>
        <dbReference type="Pfam" id="PF07727"/>
    </source>
</evidence>
<proteinExistence type="predicted"/>
<reference evidence="2" key="1">
    <citation type="journal article" date="2022" name="Int. J. Mol. Sci.">
        <title>Draft Genome of Tanacetum Coccineum: Genomic Comparison of Closely Related Tanacetum-Family Plants.</title>
        <authorList>
            <person name="Yamashiro T."/>
            <person name="Shiraishi A."/>
            <person name="Nakayama K."/>
            <person name="Satake H."/>
        </authorList>
    </citation>
    <scope>NUCLEOTIDE SEQUENCE</scope>
</reference>
<sequence>MADSAWIESMQEELHQFDRLDVWELVDRPLCKNVINLKWLWKNKRDEENTVIHNKSRLVAKGYAQKEGIDFEESFAPVARLAVRLFIAYAAHKSFTVYQMDVKTAFLYGPLKEEVYVNQPDGFVDPYHPDKVYRLKKALYGLKQAPRAWYDELSNFLVSEGFSKGSIDPTLFITKHREDILLVQIYVDDIIFGSTNPKLSKRFGKLMHSKFDMSMMGELKFFLGIQIHQSPRGIFINQAKYAQEILKKHGMTSCDSIGTPMATKHLDADLSGTPVDQTKYRSMVGALMYLTASRPDIVHATCYCARYQAKPTEKHLTAVKRIFRYLKDSINMGLWYPKDTGFELTAFSDSDHAGCLDSRKSTSGGIQFLGGDKLVSWSSKKQDCTSMSSAEAEYVSLSACCAQVLWLRTQLTDYGFHFDKIPMYCDSKAAIAISCNPVQHSRTKHIDVRYHFIKEQVEKGIVELFFVGTEYQLADLFTKALSEDRFKYLVRQLGMRCLTPDELEVLAIESA</sequence>
<keyword evidence="3" id="KW-1185">Reference proteome</keyword>
<feature type="domain" description="Reverse transcriptase Ty1/copia-type" evidence="1">
    <location>
        <begin position="21"/>
        <end position="262"/>
    </location>
</feature>
<dbReference type="InterPro" id="IPR013103">
    <property type="entry name" value="RVT_2"/>
</dbReference>
<reference evidence="2" key="2">
    <citation type="submission" date="2022-01" db="EMBL/GenBank/DDBJ databases">
        <authorList>
            <person name="Yamashiro T."/>
            <person name="Shiraishi A."/>
            <person name="Satake H."/>
            <person name="Nakayama K."/>
        </authorList>
    </citation>
    <scope>NUCLEOTIDE SEQUENCE</scope>
</reference>
<evidence type="ECO:0000313" key="3">
    <source>
        <dbReference type="Proteomes" id="UP001151760"/>
    </source>
</evidence>
<dbReference type="SUPFAM" id="SSF56672">
    <property type="entry name" value="DNA/RNA polymerases"/>
    <property type="match status" value="1"/>
</dbReference>
<dbReference type="InterPro" id="IPR043502">
    <property type="entry name" value="DNA/RNA_pol_sf"/>
</dbReference>
<comment type="caution">
    <text evidence="2">The sequence shown here is derived from an EMBL/GenBank/DDBJ whole genome shotgun (WGS) entry which is preliminary data.</text>
</comment>
<dbReference type="CDD" id="cd09272">
    <property type="entry name" value="RNase_HI_RT_Ty1"/>
    <property type="match status" value="1"/>
</dbReference>
<evidence type="ECO:0000313" key="2">
    <source>
        <dbReference type="EMBL" id="GJT40365.1"/>
    </source>
</evidence>
<dbReference type="PANTHER" id="PTHR11439:SF495">
    <property type="entry name" value="REVERSE TRANSCRIPTASE, RNA-DEPENDENT DNA POLYMERASE-RELATED"/>
    <property type="match status" value="1"/>
</dbReference>
<accession>A0ABQ5DMG1</accession>
<dbReference type="Pfam" id="PF07727">
    <property type="entry name" value="RVT_2"/>
    <property type="match status" value="1"/>
</dbReference>